<dbReference type="EMBL" id="MU002191">
    <property type="protein sequence ID" value="KAF2788739.1"/>
    <property type="molecule type" value="Genomic_DNA"/>
</dbReference>
<protein>
    <submittedName>
        <fullName evidence="2">Uncharacterized protein</fullName>
    </submittedName>
</protein>
<dbReference type="Proteomes" id="UP000799757">
    <property type="component" value="Unassembled WGS sequence"/>
</dbReference>
<dbReference type="AlphaFoldDB" id="A0A6A6WXB5"/>
<gene>
    <name evidence="2" type="ORF">K505DRAFT_103856</name>
</gene>
<evidence type="ECO:0000313" key="2">
    <source>
        <dbReference type="EMBL" id="KAF2788739.1"/>
    </source>
</evidence>
<sequence length="163" mass="18564">MSRTARQSTTHKHSAAMSARLQQRCVDHGQPSTGGAVPRTLPVGGRTRKPLDIERRTLRRAIEAREEEPLAPQYDLLRRERERETPFVRRAGKESCRLSIARQRLASTHDAENLVERLWHTAPPSRKFFSAAARGCRTYAGVEKSSALEARRKLEAVVDRQER</sequence>
<accession>A0A6A6WXB5</accession>
<reference evidence="2" key="1">
    <citation type="journal article" date="2020" name="Stud. Mycol.">
        <title>101 Dothideomycetes genomes: a test case for predicting lifestyles and emergence of pathogens.</title>
        <authorList>
            <person name="Haridas S."/>
            <person name="Albert R."/>
            <person name="Binder M."/>
            <person name="Bloem J."/>
            <person name="Labutti K."/>
            <person name="Salamov A."/>
            <person name="Andreopoulos B."/>
            <person name="Baker S."/>
            <person name="Barry K."/>
            <person name="Bills G."/>
            <person name="Bluhm B."/>
            <person name="Cannon C."/>
            <person name="Castanera R."/>
            <person name="Culley D."/>
            <person name="Daum C."/>
            <person name="Ezra D."/>
            <person name="Gonzalez J."/>
            <person name="Henrissat B."/>
            <person name="Kuo A."/>
            <person name="Liang C."/>
            <person name="Lipzen A."/>
            <person name="Lutzoni F."/>
            <person name="Magnuson J."/>
            <person name="Mondo S."/>
            <person name="Nolan M."/>
            <person name="Ohm R."/>
            <person name="Pangilinan J."/>
            <person name="Park H.-J."/>
            <person name="Ramirez L."/>
            <person name="Alfaro M."/>
            <person name="Sun H."/>
            <person name="Tritt A."/>
            <person name="Yoshinaga Y."/>
            <person name="Zwiers L.-H."/>
            <person name="Turgeon B."/>
            <person name="Goodwin S."/>
            <person name="Spatafora J."/>
            <person name="Crous P."/>
            <person name="Grigoriev I."/>
        </authorList>
    </citation>
    <scope>NUCLEOTIDE SEQUENCE</scope>
    <source>
        <strain evidence="2">CBS 109.77</strain>
    </source>
</reference>
<name>A0A6A6WXB5_9PLEO</name>
<proteinExistence type="predicted"/>
<organism evidence="2 3">
    <name type="scientific">Melanomma pulvis-pyrius CBS 109.77</name>
    <dbReference type="NCBI Taxonomy" id="1314802"/>
    <lineage>
        <taxon>Eukaryota</taxon>
        <taxon>Fungi</taxon>
        <taxon>Dikarya</taxon>
        <taxon>Ascomycota</taxon>
        <taxon>Pezizomycotina</taxon>
        <taxon>Dothideomycetes</taxon>
        <taxon>Pleosporomycetidae</taxon>
        <taxon>Pleosporales</taxon>
        <taxon>Melanommataceae</taxon>
        <taxon>Melanomma</taxon>
    </lineage>
</organism>
<evidence type="ECO:0000313" key="3">
    <source>
        <dbReference type="Proteomes" id="UP000799757"/>
    </source>
</evidence>
<feature type="region of interest" description="Disordered" evidence="1">
    <location>
        <begin position="1"/>
        <end position="54"/>
    </location>
</feature>
<evidence type="ECO:0000256" key="1">
    <source>
        <dbReference type="SAM" id="MobiDB-lite"/>
    </source>
</evidence>
<keyword evidence="3" id="KW-1185">Reference proteome</keyword>